<reference evidence="2" key="1">
    <citation type="submission" date="2022-11" db="UniProtKB">
        <authorList>
            <consortium name="WormBaseParasite"/>
        </authorList>
    </citation>
    <scope>IDENTIFICATION</scope>
</reference>
<dbReference type="WBParaSite" id="jg18536">
    <property type="protein sequence ID" value="jg18536"/>
    <property type="gene ID" value="jg18536"/>
</dbReference>
<evidence type="ECO:0000313" key="1">
    <source>
        <dbReference type="Proteomes" id="UP000887574"/>
    </source>
</evidence>
<proteinExistence type="predicted"/>
<evidence type="ECO:0000313" key="2">
    <source>
        <dbReference type="WBParaSite" id="jg18536"/>
    </source>
</evidence>
<accession>A0A915DCV4</accession>
<protein>
    <submittedName>
        <fullName evidence="2">Transposase</fullName>
    </submittedName>
</protein>
<name>A0A915DCV4_9BILA</name>
<sequence length="114" mass="13368">MTDRICRAVSVCPHLSVRDMTRLLKSCPQRTIRICREANVDPQLLGRKYRVRKSRTADINPEKKLWKVCGSFENRWFTSLPALVSFYRNWHIIPMKGNSDGDLFPFLEDQRNNG</sequence>
<dbReference type="Proteomes" id="UP000887574">
    <property type="component" value="Unplaced"/>
</dbReference>
<organism evidence="1 2">
    <name type="scientific">Ditylenchus dipsaci</name>
    <dbReference type="NCBI Taxonomy" id="166011"/>
    <lineage>
        <taxon>Eukaryota</taxon>
        <taxon>Metazoa</taxon>
        <taxon>Ecdysozoa</taxon>
        <taxon>Nematoda</taxon>
        <taxon>Chromadorea</taxon>
        <taxon>Rhabditida</taxon>
        <taxon>Tylenchina</taxon>
        <taxon>Tylenchomorpha</taxon>
        <taxon>Sphaerularioidea</taxon>
        <taxon>Anguinidae</taxon>
        <taxon>Anguininae</taxon>
        <taxon>Ditylenchus</taxon>
    </lineage>
</organism>
<dbReference type="AlphaFoldDB" id="A0A915DCV4"/>
<keyword evidence="1" id="KW-1185">Reference proteome</keyword>